<evidence type="ECO:0000256" key="1">
    <source>
        <dbReference type="ARBA" id="ARBA00004948"/>
    </source>
</evidence>
<dbReference type="PANTHER" id="PTHR20857:SF22">
    <property type="entry name" value="THIAZOLE TAUTOMERASE"/>
    <property type="match status" value="1"/>
</dbReference>
<dbReference type="InterPro" id="IPR013785">
    <property type="entry name" value="Aldolase_TIM"/>
</dbReference>
<dbReference type="CDD" id="cd00564">
    <property type="entry name" value="TMP_TenI"/>
    <property type="match status" value="1"/>
</dbReference>
<evidence type="ECO:0000256" key="2">
    <source>
        <dbReference type="ARBA" id="ARBA00022977"/>
    </source>
</evidence>
<dbReference type="GO" id="GO:0009228">
    <property type="term" value="P:thiamine biosynthetic process"/>
    <property type="evidence" value="ECO:0007669"/>
    <property type="project" value="UniProtKB-KW"/>
</dbReference>
<gene>
    <name evidence="4" type="ORF">CAI16_09925</name>
</gene>
<dbReference type="Gene3D" id="3.20.20.70">
    <property type="entry name" value="Aldolase class I"/>
    <property type="match status" value="1"/>
</dbReference>
<dbReference type="Proteomes" id="UP000256488">
    <property type="component" value="Unassembled WGS sequence"/>
</dbReference>
<comment type="pathway">
    <text evidence="1">Cofactor biosynthesis; thiamine diphosphate biosynthesis.</text>
</comment>
<name>A0A3E0WSF6_9BACI</name>
<keyword evidence="2" id="KW-0784">Thiamine biosynthesis</keyword>
<evidence type="ECO:0000313" key="5">
    <source>
        <dbReference type="Proteomes" id="UP000256488"/>
    </source>
</evidence>
<dbReference type="PANTHER" id="PTHR20857">
    <property type="entry name" value="THIAMINE-PHOSPHATE PYROPHOSPHORYLASE"/>
    <property type="match status" value="1"/>
</dbReference>
<evidence type="ECO:0000259" key="3">
    <source>
        <dbReference type="Pfam" id="PF02581"/>
    </source>
</evidence>
<accession>A0A3E0WSF6</accession>
<protein>
    <recommendedName>
        <fullName evidence="3">Thiamine phosphate synthase/TenI domain-containing protein</fullName>
    </recommendedName>
</protein>
<dbReference type="AlphaFoldDB" id="A0A3E0WSF6"/>
<dbReference type="EMBL" id="NFZX01000018">
    <property type="protein sequence ID" value="RFA34916.1"/>
    <property type="molecule type" value="Genomic_DNA"/>
</dbReference>
<organism evidence="4 5">
    <name type="scientific">Virgibacillus dokdonensis</name>
    <dbReference type="NCBI Taxonomy" id="302167"/>
    <lineage>
        <taxon>Bacteria</taxon>
        <taxon>Bacillati</taxon>
        <taxon>Bacillota</taxon>
        <taxon>Bacilli</taxon>
        <taxon>Bacillales</taxon>
        <taxon>Bacillaceae</taxon>
        <taxon>Virgibacillus</taxon>
    </lineage>
</organism>
<feature type="domain" description="Thiamine phosphate synthase/TenI" evidence="3">
    <location>
        <begin position="34"/>
        <end position="210"/>
    </location>
</feature>
<sequence length="234" mass="26008">MKSIRFSCQDVLYKKPSISPQIWIKRIGGDLMQLYAVTNGETEETKLINTILAIAPFVDHIILREKQKSRLEYLQFVQVLINSGVPKEVLCIHTHVKIPFLTGVNQLHLPEYCTNIGEIKRFFPSLRVGSSVHSLEAAKYAEDNGADYVMFGHIYQTNSKPGIKPRGLYQLEQIIHALTIPVIAIGGITGDRISHFKDIGVTGVAVMSGIFSATCPKTAAMSLRKEVEKIEGSL</sequence>
<dbReference type="GO" id="GO:0005737">
    <property type="term" value="C:cytoplasm"/>
    <property type="evidence" value="ECO:0007669"/>
    <property type="project" value="TreeGrafter"/>
</dbReference>
<comment type="caution">
    <text evidence="4">The sequence shown here is derived from an EMBL/GenBank/DDBJ whole genome shotgun (WGS) entry which is preliminary data.</text>
</comment>
<dbReference type="InterPro" id="IPR022998">
    <property type="entry name" value="ThiamineP_synth_TenI"/>
</dbReference>
<dbReference type="InterPro" id="IPR036206">
    <property type="entry name" value="ThiamineP_synth_sf"/>
</dbReference>
<reference evidence="4 5" key="1">
    <citation type="submission" date="2017-05" db="EMBL/GenBank/DDBJ databases">
        <title>Virgibacillus sp. AK90 isolated from a saltern of Kakinada, India.</title>
        <authorList>
            <person name="Gupta V."/>
            <person name="Sidhu C."/>
            <person name="Korpole S."/>
            <person name="Pinnaka A.K."/>
        </authorList>
    </citation>
    <scope>NUCLEOTIDE SEQUENCE [LARGE SCALE GENOMIC DNA]</scope>
    <source>
        <strain evidence="4 5">AK90</strain>
    </source>
</reference>
<dbReference type="SUPFAM" id="SSF51391">
    <property type="entry name" value="Thiamin phosphate synthase"/>
    <property type="match status" value="1"/>
</dbReference>
<evidence type="ECO:0000313" key="4">
    <source>
        <dbReference type="EMBL" id="RFA34916.1"/>
    </source>
</evidence>
<dbReference type="GO" id="GO:0004789">
    <property type="term" value="F:thiamine-phosphate diphosphorylase activity"/>
    <property type="evidence" value="ECO:0007669"/>
    <property type="project" value="TreeGrafter"/>
</dbReference>
<proteinExistence type="predicted"/>
<dbReference type="Pfam" id="PF02581">
    <property type="entry name" value="TMP-TENI"/>
    <property type="match status" value="1"/>
</dbReference>